<dbReference type="PROSITE" id="PS52038">
    <property type="entry name" value="TOPO_IB_2"/>
    <property type="match status" value="1"/>
</dbReference>
<evidence type="ECO:0000313" key="10">
    <source>
        <dbReference type="EMBL" id="TRX72739.1"/>
    </source>
</evidence>
<evidence type="ECO:0000256" key="3">
    <source>
        <dbReference type="ARBA" id="ARBA00012891"/>
    </source>
</evidence>
<dbReference type="InterPro" id="IPR001631">
    <property type="entry name" value="TopoI"/>
</dbReference>
<feature type="region of interest" description="Disordered" evidence="7">
    <location>
        <begin position="1"/>
        <end position="29"/>
    </location>
</feature>
<dbReference type="Pfam" id="PF01028">
    <property type="entry name" value="Topoisom_I"/>
    <property type="match status" value="1"/>
</dbReference>
<dbReference type="SUPFAM" id="SSF55869">
    <property type="entry name" value="DNA topoisomerase I domain"/>
    <property type="match status" value="1"/>
</dbReference>
<evidence type="ECO:0000256" key="6">
    <source>
        <dbReference type="ARBA" id="ARBA00023235"/>
    </source>
</evidence>
<dbReference type="InterPro" id="IPR035447">
    <property type="entry name" value="DNA_topo_I_N_sf"/>
</dbReference>
<keyword evidence="5" id="KW-0238">DNA-binding</keyword>
<dbReference type="RefSeq" id="WP_143490433.1">
    <property type="nucleotide sequence ID" value="NZ_VJOY01000034.1"/>
</dbReference>
<evidence type="ECO:0000256" key="1">
    <source>
        <dbReference type="ARBA" id="ARBA00000213"/>
    </source>
</evidence>
<keyword evidence="4" id="KW-0799">Topoisomerase</keyword>
<dbReference type="InterPro" id="IPR011010">
    <property type="entry name" value="DNA_brk_join_enz"/>
</dbReference>
<dbReference type="PANTHER" id="PTHR10290:SF3">
    <property type="entry name" value="DNA TOPOISOMERASE 1"/>
    <property type="match status" value="1"/>
</dbReference>
<keyword evidence="11" id="KW-1185">Reference proteome</keyword>
<evidence type="ECO:0000256" key="7">
    <source>
        <dbReference type="SAM" id="MobiDB-lite"/>
    </source>
</evidence>
<accession>A0A553GTC0</accession>
<organism evidence="10 11">
    <name type="scientific">Pseudomonas mangiferae</name>
    <dbReference type="NCBI Taxonomy" id="2593654"/>
    <lineage>
        <taxon>Bacteria</taxon>
        <taxon>Pseudomonadati</taxon>
        <taxon>Pseudomonadota</taxon>
        <taxon>Gammaproteobacteria</taxon>
        <taxon>Pseudomonadales</taxon>
        <taxon>Pseudomonadaceae</taxon>
        <taxon>Pseudomonas</taxon>
    </lineage>
</organism>
<proteinExistence type="inferred from homology"/>
<dbReference type="GO" id="GO:0003677">
    <property type="term" value="F:DNA binding"/>
    <property type="evidence" value="ECO:0007669"/>
    <property type="project" value="UniProtKB-KW"/>
</dbReference>
<dbReference type="Gene3D" id="1.10.132.120">
    <property type="match status" value="1"/>
</dbReference>
<dbReference type="Gene3D" id="3.30.66.10">
    <property type="entry name" value="DNA topoisomerase I domain"/>
    <property type="match status" value="1"/>
</dbReference>
<evidence type="ECO:0000313" key="11">
    <source>
        <dbReference type="Proteomes" id="UP000315235"/>
    </source>
</evidence>
<keyword evidence="6 10" id="KW-0413">Isomerase</keyword>
<comment type="caution">
    <text evidence="10">The sequence shown here is derived from an EMBL/GenBank/DDBJ whole genome shotgun (WGS) entry which is preliminary data.</text>
</comment>
<dbReference type="EMBL" id="VJOY01000034">
    <property type="protein sequence ID" value="TRX72739.1"/>
    <property type="molecule type" value="Genomic_DNA"/>
</dbReference>
<dbReference type="EC" id="5.6.2.1" evidence="3"/>
<dbReference type="PRINTS" id="PR00416">
    <property type="entry name" value="EUTPISMRASEI"/>
</dbReference>
<evidence type="ECO:0000259" key="9">
    <source>
        <dbReference type="Pfam" id="PF21338"/>
    </source>
</evidence>
<comment type="similarity">
    <text evidence="2">Belongs to the type IB topoisomerase family.</text>
</comment>
<dbReference type="Proteomes" id="UP000315235">
    <property type="component" value="Unassembled WGS sequence"/>
</dbReference>
<protein>
    <recommendedName>
        <fullName evidence="3">DNA topoisomerase</fullName>
        <ecNumber evidence="3">5.6.2.1</ecNumber>
    </recommendedName>
</protein>
<evidence type="ECO:0000256" key="2">
    <source>
        <dbReference type="ARBA" id="ARBA00006645"/>
    </source>
</evidence>
<evidence type="ECO:0000259" key="8">
    <source>
        <dbReference type="Pfam" id="PF01028"/>
    </source>
</evidence>
<dbReference type="AlphaFoldDB" id="A0A553GTC0"/>
<dbReference type="SUPFAM" id="SSF56349">
    <property type="entry name" value="DNA breaking-rejoining enzymes"/>
    <property type="match status" value="1"/>
</dbReference>
<dbReference type="InterPro" id="IPR014711">
    <property type="entry name" value="TopoI_cat_a-hlx-sub_euk"/>
</dbReference>
<dbReference type="CDD" id="cd00659">
    <property type="entry name" value="Topo_IB_C"/>
    <property type="match status" value="1"/>
</dbReference>
<evidence type="ECO:0000256" key="5">
    <source>
        <dbReference type="ARBA" id="ARBA00023125"/>
    </source>
</evidence>
<reference evidence="10 11" key="1">
    <citation type="submission" date="2019-07" db="EMBL/GenBank/DDBJ databases">
        <title>Pseudomonas mangiferae sp. nov., isolated from bark of mango tree in Thailand.</title>
        <authorList>
            <person name="Srisuk N."/>
            <person name="Anurat P."/>
        </authorList>
    </citation>
    <scope>NUCLEOTIDE SEQUENCE [LARGE SCALE GENOMIC DNA]</scope>
    <source>
        <strain evidence="10 11">DMKU_BBB3-04</strain>
    </source>
</reference>
<dbReference type="InterPro" id="IPR049331">
    <property type="entry name" value="Top1B_N_bact"/>
</dbReference>
<dbReference type="GO" id="GO:0003917">
    <property type="term" value="F:DNA topoisomerase type I (single strand cut, ATP-independent) activity"/>
    <property type="evidence" value="ECO:0007669"/>
    <property type="project" value="UniProtKB-EC"/>
</dbReference>
<gene>
    <name evidence="10" type="ORF">FM069_21360</name>
</gene>
<comment type="catalytic activity">
    <reaction evidence="1">
        <text>ATP-independent breakage of single-stranded DNA, followed by passage and rejoining.</text>
        <dbReference type="EC" id="5.6.2.1"/>
    </reaction>
</comment>
<feature type="domain" description="DNA topoisomerase IB N-terminal" evidence="9">
    <location>
        <begin position="56"/>
        <end position="104"/>
    </location>
</feature>
<feature type="domain" description="DNA topoisomerase I catalytic core eukaryotic-type" evidence="8">
    <location>
        <begin position="116"/>
        <end position="326"/>
    </location>
</feature>
<name>A0A553GTC0_9PSED</name>
<evidence type="ECO:0000256" key="4">
    <source>
        <dbReference type="ARBA" id="ARBA00023029"/>
    </source>
</evidence>
<dbReference type="OrthoDB" id="9778962at2"/>
<dbReference type="InterPro" id="IPR013500">
    <property type="entry name" value="TopoI_cat_euk"/>
</dbReference>
<dbReference type="GO" id="GO:0006265">
    <property type="term" value="P:DNA topological change"/>
    <property type="evidence" value="ECO:0007669"/>
    <property type="project" value="InterPro"/>
</dbReference>
<sequence length="366" mass="41874">MSDASPIVPPLAKGVRPTPQDEQSDTGTLLCPMLPPDLVYVDDTQPGIRRKMLRGKFAYFDVDGQRIRDEDEIQRLNKLAIPPAYIDVWICSDPQGHLQATGRDARGRKQYRYHERWREIRDANKYERLLDFGKTLPKLRAQVEADLHRRELDREKVMATVVSLLDSTLIRVGNMQYAKENKSFGLTTLRNRHVKVKGQSIRFHFRGKSGIEHNVSLKHPRLARIVKRCMELPGQHLFQYLDAQQQRHAISSSDINQYLQNLTGKDFTAKDYRTWAGSALALAYLREVPWEDEAQAKREVVEVIRQVSSQLGNTPAVCRRCYVHPAVLSAYLGGSLRGQRKARARKGLRAEEAALVRFLEALEPLA</sequence>
<dbReference type="Gene3D" id="3.90.15.10">
    <property type="entry name" value="Topoisomerase I, Chain A, domain 3"/>
    <property type="match status" value="1"/>
</dbReference>
<dbReference type="PANTHER" id="PTHR10290">
    <property type="entry name" value="DNA TOPOISOMERASE I"/>
    <property type="match status" value="1"/>
</dbReference>
<dbReference type="Pfam" id="PF21338">
    <property type="entry name" value="Top1B_N_bact"/>
    <property type="match status" value="1"/>
</dbReference>
<dbReference type="InterPro" id="IPR051062">
    <property type="entry name" value="Topoisomerase_IB"/>
</dbReference>